<sequence>MGGFNLRPLQSNFPHLQTSTSLHPHVDRSTTNVNLPFQNQQLHYAQFSYGIDGRPTAAMVMGIGRGPAKEE</sequence>
<organism evidence="1 2">
    <name type="scientific">Trapa incisa</name>
    <dbReference type="NCBI Taxonomy" id="236973"/>
    <lineage>
        <taxon>Eukaryota</taxon>
        <taxon>Viridiplantae</taxon>
        <taxon>Streptophyta</taxon>
        <taxon>Embryophyta</taxon>
        <taxon>Tracheophyta</taxon>
        <taxon>Spermatophyta</taxon>
        <taxon>Magnoliopsida</taxon>
        <taxon>eudicotyledons</taxon>
        <taxon>Gunneridae</taxon>
        <taxon>Pentapetalae</taxon>
        <taxon>rosids</taxon>
        <taxon>malvids</taxon>
        <taxon>Myrtales</taxon>
        <taxon>Lythraceae</taxon>
        <taxon>Trapa</taxon>
    </lineage>
</organism>
<evidence type="ECO:0000313" key="2">
    <source>
        <dbReference type="Proteomes" id="UP001345219"/>
    </source>
</evidence>
<reference evidence="1 2" key="1">
    <citation type="journal article" date="2023" name="Hortic Res">
        <title>Pangenome of water caltrop reveals structural variations and asymmetric subgenome divergence after allopolyploidization.</title>
        <authorList>
            <person name="Zhang X."/>
            <person name="Chen Y."/>
            <person name="Wang L."/>
            <person name="Yuan Y."/>
            <person name="Fang M."/>
            <person name="Shi L."/>
            <person name="Lu R."/>
            <person name="Comes H.P."/>
            <person name="Ma Y."/>
            <person name="Chen Y."/>
            <person name="Huang G."/>
            <person name="Zhou Y."/>
            <person name="Zheng Z."/>
            <person name="Qiu Y."/>
        </authorList>
    </citation>
    <scope>NUCLEOTIDE SEQUENCE [LARGE SCALE GENOMIC DNA]</scope>
    <source>
        <tissue evidence="1">Roots</tissue>
    </source>
</reference>
<name>A0AAN7JP52_9MYRT</name>
<proteinExistence type="predicted"/>
<keyword evidence="2" id="KW-1185">Reference proteome</keyword>
<dbReference type="Proteomes" id="UP001345219">
    <property type="component" value="Chromosome 4"/>
</dbReference>
<gene>
    <name evidence="1" type="ORF">SAY87_004643</name>
</gene>
<evidence type="ECO:0000313" key="1">
    <source>
        <dbReference type="EMBL" id="KAK4751161.1"/>
    </source>
</evidence>
<protein>
    <submittedName>
        <fullName evidence="1">Uncharacterized protein</fullName>
    </submittedName>
</protein>
<comment type="caution">
    <text evidence="1">The sequence shown here is derived from an EMBL/GenBank/DDBJ whole genome shotgun (WGS) entry which is preliminary data.</text>
</comment>
<dbReference type="AlphaFoldDB" id="A0AAN7JP52"/>
<dbReference type="EMBL" id="JAXIOK010000017">
    <property type="protein sequence ID" value="KAK4751161.1"/>
    <property type="molecule type" value="Genomic_DNA"/>
</dbReference>
<accession>A0AAN7JP52</accession>